<accession>A0ABD0QGF8</accession>
<reference evidence="1 2" key="1">
    <citation type="submission" date="2024-05" db="EMBL/GenBank/DDBJ databases">
        <title>Genome sequencing and assembly of Indian major carp, Cirrhinus mrigala (Hamilton, 1822).</title>
        <authorList>
            <person name="Mohindra V."/>
            <person name="Chowdhury L.M."/>
            <person name="Lal K."/>
            <person name="Jena J.K."/>
        </authorList>
    </citation>
    <scope>NUCLEOTIDE SEQUENCE [LARGE SCALE GENOMIC DNA]</scope>
    <source>
        <strain evidence="1">CM1030</strain>
        <tissue evidence="1">Blood</tissue>
    </source>
</reference>
<name>A0ABD0QGF8_CIRMR</name>
<keyword evidence="2" id="KW-1185">Reference proteome</keyword>
<organism evidence="1 2">
    <name type="scientific">Cirrhinus mrigala</name>
    <name type="common">Mrigala</name>
    <dbReference type="NCBI Taxonomy" id="683832"/>
    <lineage>
        <taxon>Eukaryota</taxon>
        <taxon>Metazoa</taxon>
        <taxon>Chordata</taxon>
        <taxon>Craniata</taxon>
        <taxon>Vertebrata</taxon>
        <taxon>Euteleostomi</taxon>
        <taxon>Actinopterygii</taxon>
        <taxon>Neopterygii</taxon>
        <taxon>Teleostei</taxon>
        <taxon>Ostariophysi</taxon>
        <taxon>Cypriniformes</taxon>
        <taxon>Cyprinidae</taxon>
        <taxon>Labeoninae</taxon>
        <taxon>Labeonini</taxon>
        <taxon>Cirrhinus</taxon>
    </lineage>
</organism>
<evidence type="ECO:0000313" key="1">
    <source>
        <dbReference type="EMBL" id="KAL0184803.1"/>
    </source>
</evidence>
<proteinExistence type="predicted"/>
<protein>
    <submittedName>
        <fullName evidence="1">Uncharacterized protein</fullName>
    </submittedName>
</protein>
<gene>
    <name evidence="1" type="ORF">M9458_020499</name>
</gene>
<dbReference type="AlphaFoldDB" id="A0ABD0QGF8"/>
<feature type="non-terminal residue" evidence="1">
    <location>
        <position position="63"/>
    </location>
</feature>
<feature type="non-terminal residue" evidence="1">
    <location>
        <position position="1"/>
    </location>
</feature>
<sequence>APMIMAASCCRPQWCCASLCVVPPAPQGTRCPDSTVCGNSSRSRLMRGSTGWRWPVLSTQLQT</sequence>
<comment type="caution">
    <text evidence="1">The sequence shown here is derived from an EMBL/GenBank/DDBJ whole genome shotgun (WGS) entry which is preliminary data.</text>
</comment>
<dbReference type="Proteomes" id="UP001529510">
    <property type="component" value="Unassembled WGS sequence"/>
</dbReference>
<dbReference type="EMBL" id="JAMKFB020000009">
    <property type="protein sequence ID" value="KAL0184803.1"/>
    <property type="molecule type" value="Genomic_DNA"/>
</dbReference>
<evidence type="ECO:0000313" key="2">
    <source>
        <dbReference type="Proteomes" id="UP001529510"/>
    </source>
</evidence>